<protein>
    <submittedName>
        <fullName evidence="2">Uncharacterized protein</fullName>
    </submittedName>
</protein>
<dbReference type="AlphaFoldDB" id="A0AA35KR22"/>
<keyword evidence="3" id="KW-1185">Reference proteome</keyword>
<feature type="region of interest" description="Disordered" evidence="1">
    <location>
        <begin position="1"/>
        <end position="61"/>
    </location>
</feature>
<evidence type="ECO:0000313" key="3">
    <source>
        <dbReference type="Proteomes" id="UP001178461"/>
    </source>
</evidence>
<gene>
    <name evidence="2" type="ORF">PODLI_1B024839</name>
</gene>
<organism evidence="2 3">
    <name type="scientific">Podarcis lilfordi</name>
    <name type="common">Lilford's wall lizard</name>
    <dbReference type="NCBI Taxonomy" id="74358"/>
    <lineage>
        <taxon>Eukaryota</taxon>
        <taxon>Metazoa</taxon>
        <taxon>Chordata</taxon>
        <taxon>Craniata</taxon>
        <taxon>Vertebrata</taxon>
        <taxon>Euteleostomi</taxon>
        <taxon>Lepidosauria</taxon>
        <taxon>Squamata</taxon>
        <taxon>Bifurcata</taxon>
        <taxon>Unidentata</taxon>
        <taxon>Episquamata</taxon>
        <taxon>Laterata</taxon>
        <taxon>Lacertibaenia</taxon>
        <taxon>Lacertidae</taxon>
        <taxon>Podarcis</taxon>
    </lineage>
</organism>
<evidence type="ECO:0000313" key="2">
    <source>
        <dbReference type="EMBL" id="CAI5782008.1"/>
    </source>
</evidence>
<dbReference type="EMBL" id="OX395133">
    <property type="protein sequence ID" value="CAI5782008.1"/>
    <property type="molecule type" value="Genomic_DNA"/>
</dbReference>
<evidence type="ECO:0000256" key="1">
    <source>
        <dbReference type="SAM" id="MobiDB-lite"/>
    </source>
</evidence>
<name>A0AA35KR22_9SAUR</name>
<dbReference type="Proteomes" id="UP001178461">
    <property type="component" value="Chromosome 8"/>
</dbReference>
<accession>A0AA35KR22</accession>
<proteinExistence type="predicted"/>
<sequence length="61" mass="6409">MASSRRGLEKLQPNSERDLAAFTAGEARMTADPAAASLPPQPAVKHRHCLSGLPRSLGPST</sequence>
<reference evidence="2" key="1">
    <citation type="submission" date="2022-12" db="EMBL/GenBank/DDBJ databases">
        <authorList>
            <person name="Alioto T."/>
            <person name="Alioto T."/>
            <person name="Gomez Garrido J."/>
        </authorList>
    </citation>
    <scope>NUCLEOTIDE SEQUENCE</scope>
</reference>